<protein>
    <submittedName>
        <fullName evidence="1">Uncharacterized protein</fullName>
    </submittedName>
</protein>
<proteinExistence type="predicted"/>
<reference evidence="1" key="1">
    <citation type="submission" date="2019-08" db="EMBL/GenBank/DDBJ databases">
        <authorList>
            <person name="Kucharzyk K."/>
            <person name="Murdoch R.W."/>
            <person name="Higgins S."/>
            <person name="Loffler F."/>
        </authorList>
    </citation>
    <scope>NUCLEOTIDE SEQUENCE</scope>
</reference>
<dbReference type="AlphaFoldDB" id="A0A645GNH2"/>
<organism evidence="1">
    <name type="scientific">bioreactor metagenome</name>
    <dbReference type="NCBI Taxonomy" id="1076179"/>
    <lineage>
        <taxon>unclassified sequences</taxon>
        <taxon>metagenomes</taxon>
        <taxon>ecological metagenomes</taxon>
    </lineage>
</organism>
<sequence>MTEGRNAEHPAHLFKCNFRIFVFYPHCLGRINRRTSAHRDDPVWLKLKHGIRAAHNGFNGRVGLNAFENLDFHAGFFQISDGFIKKSELLH</sequence>
<comment type="caution">
    <text evidence="1">The sequence shown here is derived from an EMBL/GenBank/DDBJ whole genome shotgun (WGS) entry which is preliminary data.</text>
</comment>
<gene>
    <name evidence="1" type="ORF">SDC9_175910</name>
</gene>
<accession>A0A645GNH2</accession>
<name>A0A645GNH2_9ZZZZ</name>
<dbReference type="EMBL" id="VSSQ01078774">
    <property type="protein sequence ID" value="MPN28468.1"/>
    <property type="molecule type" value="Genomic_DNA"/>
</dbReference>
<evidence type="ECO:0000313" key="1">
    <source>
        <dbReference type="EMBL" id="MPN28468.1"/>
    </source>
</evidence>